<feature type="region of interest" description="Disordered" evidence="4">
    <location>
        <begin position="329"/>
        <end position="350"/>
    </location>
</feature>
<dbReference type="InterPro" id="IPR036236">
    <property type="entry name" value="Znf_C2H2_sf"/>
</dbReference>
<feature type="domain" description="C2H2-type" evidence="5">
    <location>
        <begin position="473"/>
        <end position="502"/>
    </location>
</feature>
<proteinExistence type="predicted"/>
<dbReference type="OrthoDB" id="4748970at2759"/>
<dbReference type="PROSITE" id="PS50157">
    <property type="entry name" value="ZINC_FINGER_C2H2_2"/>
    <property type="match status" value="3"/>
</dbReference>
<dbReference type="SMART" id="SM00355">
    <property type="entry name" value="ZnF_C2H2"/>
    <property type="match status" value="3"/>
</dbReference>
<gene>
    <name evidence="6" type="ORF">CSKR_104235</name>
</gene>
<protein>
    <recommendedName>
        <fullName evidence="5">C2H2-type domain-containing protein</fullName>
    </recommendedName>
</protein>
<dbReference type="Proteomes" id="UP000286415">
    <property type="component" value="Unassembled WGS sequence"/>
</dbReference>
<evidence type="ECO:0000256" key="4">
    <source>
        <dbReference type="SAM" id="MobiDB-lite"/>
    </source>
</evidence>
<dbReference type="GO" id="GO:0008270">
    <property type="term" value="F:zinc ion binding"/>
    <property type="evidence" value="ECO:0007669"/>
    <property type="project" value="UniProtKB-KW"/>
</dbReference>
<keyword evidence="1" id="KW-0479">Metal-binding</keyword>
<comment type="caution">
    <text evidence="6">The sequence shown here is derived from an EMBL/GenBank/DDBJ whole genome shotgun (WGS) entry which is preliminary data.</text>
</comment>
<dbReference type="PANTHER" id="PTHR23235:SF158">
    <property type="entry name" value="C2H2-TYPE DOMAIN-CONTAINING PROTEIN"/>
    <property type="match status" value="1"/>
</dbReference>
<dbReference type="AlphaFoldDB" id="A0A419Q295"/>
<evidence type="ECO:0000256" key="3">
    <source>
        <dbReference type="ARBA" id="ARBA00022833"/>
    </source>
</evidence>
<keyword evidence="3" id="KW-0862">Zinc</keyword>
<keyword evidence="7" id="KW-1185">Reference proteome</keyword>
<organism evidence="6 7">
    <name type="scientific">Clonorchis sinensis</name>
    <name type="common">Chinese liver fluke</name>
    <dbReference type="NCBI Taxonomy" id="79923"/>
    <lineage>
        <taxon>Eukaryota</taxon>
        <taxon>Metazoa</taxon>
        <taxon>Spiralia</taxon>
        <taxon>Lophotrochozoa</taxon>
        <taxon>Platyhelminthes</taxon>
        <taxon>Trematoda</taxon>
        <taxon>Digenea</taxon>
        <taxon>Opisthorchiida</taxon>
        <taxon>Opisthorchiata</taxon>
        <taxon>Opisthorchiidae</taxon>
        <taxon>Clonorchis</taxon>
    </lineage>
</organism>
<feature type="compositionally biased region" description="Low complexity" evidence="4">
    <location>
        <begin position="335"/>
        <end position="347"/>
    </location>
</feature>
<dbReference type="GO" id="GO:0000981">
    <property type="term" value="F:DNA-binding transcription factor activity, RNA polymerase II-specific"/>
    <property type="evidence" value="ECO:0007669"/>
    <property type="project" value="TreeGrafter"/>
</dbReference>
<dbReference type="Pfam" id="PF00096">
    <property type="entry name" value="zf-C2H2"/>
    <property type="match status" value="3"/>
</dbReference>
<dbReference type="PANTHER" id="PTHR23235">
    <property type="entry name" value="KRUEPPEL-LIKE TRANSCRIPTION FACTOR"/>
    <property type="match status" value="1"/>
</dbReference>
<dbReference type="GO" id="GO:0000978">
    <property type="term" value="F:RNA polymerase II cis-regulatory region sequence-specific DNA binding"/>
    <property type="evidence" value="ECO:0007669"/>
    <property type="project" value="TreeGrafter"/>
</dbReference>
<accession>A0A419Q295</accession>
<evidence type="ECO:0000259" key="5">
    <source>
        <dbReference type="PROSITE" id="PS50157"/>
    </source>
</evidence>
<dbReference type="InParanoid" id="A0A419Q295"/>
<feature type="domain" description="C2H2-type" evidence="5">
    <location>
        <begin position="503"/>
        <end position="532"/>
    </location>
</feature>
<sequence length="559" mass="60901">MAGTTALGFDGFHDVHVVGALKRDDFYDSKTICSHSYNLSGLVSPMASDQSSSVGSSFGLEQVSSASSTEYESLLDLDFILENSSNQKTTSSNDSFTYLHRTTSTASSSSVIDGFRTNAHVPPVTTSLPAFPRILQTCSGETITSCSLSRCGGKYYYELGNVSSNVTTKTDSMFPEQNSVLRHPSPYMWTTNGTSTGSSVLATQYPPLHSYSQRQTQQTPEPASETYMTQLRSTELAAPQMSYVNPVDPTTDASTVLSPYTVGVQHTQVQSISTRYAPTSRVALNSANQQLQQQQNHFNAIYVPSAYLPAAEEPSFTLTMADTVNSPHMNSVTKQQQPPVSHQPPSSLVNQKHSPTLSCLYGLDNAGQVGQSAFRALIPRSQSQNTSTHGPAIAHGSNDFTYHPMSISSTTGTDVTSADKINVIKPPRTQCRSSMPKPGSSVAGPFATRRSKSTRTKGTDGSGRGKKSLALLHTCPFSTCAKAYSKSSHLKAHMRVHTGEKPFPCDWPGCSWRFARSDELTRHYRKHTGDRPFQCRLCQRAFARSDHLTLHMKKHQTSS</sequence>
<reference evidence="6 7" key="1">
    <citation type="journal article" date="2018" name="Biotechnol. Adv.">
        <title>Improved genomic resources and new bioinformatic workflow for the carcinogenic parasite Clonorchis sinensis: Biotechnological implications.</title>
        <authorList>
            <person name="Wang D."/>
            <person name="Korhonen P.K."/>
            <person name="Gasser R.B."/>
            <person name="Young N.D."/>
        </authorList>
    </citation>
    <scope>NUCLEOTIDE SEQUENCE [LARGE SCALE GENOMIC DNA]</scope>
    <source>
        <strain evidence="6">Cs-k2</strain>
    </source>
</reference>
<feature type="domain" description="C2H2-type" evidence="5">
    <location>
        <begin position="533"/>
        <end position="559"/>
    </location>
</feature>
<name>A0A419Q295_CLOSI</name>
<evidence type="ECO:0000313" key="6">
    <source>
        <dbReference type="EMBL" id="KAG5444078.1"/>
    </source>
</evidence>
<dbReference type="EMBL" id="NIRI02000056">
    <property type="protein sequence ID" value="KAG5444078.1"/>
    <property type="molecule type" value="Genomic_DNA"/>
</dbReference>
<evidence type="ECO:0000256" key="1">
    <source>
        <dbReference type="ARBA" id="ARBA00022723"/>
    </source>
</evidence>
<dbReference type="FunFam" id="3.30.160.60:FF:000007">
    <property type="entry name" value="Basic krueppel-like factor 3"/>
    <property type="match status" value="1"/>
</dbReference>
<keyword evidence="2" id="KW-0863">Zinc-finger</keyword>
<evidence type="ECO:0000256" key="2">
    <source>
        <dbReference type="ARBA" id="ARBA00022771"/>
    </source>
</evidence>
<dbReference type="PROSITE" id="PS00028">
    <property type="entry name" value="ZINC_FINGER_C2H2_1"/>
    <property type="match status" value="3"/>
</dbReference>
<dbReference type="Gene3D" id="3.30.160.60">
    <property type="entry name" value="Classic Zinc Finger"/>
    <property type="match status" value="3"/>
</dbReference>
<dbReference type="STRING" id="79923.A0A419Q295"/>
<reference evidence="6 7" key="2">
    <citation type="journal article" date="2021" name="Genomics">
        <title>High-quality reference genome for Clonorchis sinensis.</title>
        <authorList>
            <person name="Young N.D."/>
            <person name="Stroehlein A.J."/>
            <person name="Kinkar L."/>
            <person name="Wang T."/>
            <person name="Sohn W.M."/>
            <person name="Chang B.C.H."/>
            <person name="Kaur P."/>
            <person name="Weisz D."/>
            <person name="Dudchenko O."/>
            <person name="Aiden E.L."/>
            <person name="Korhonen P.K."/>
            <person name="Gasser R.B."/>
        </authorList>
    </citation>
    <scope>NUCLEOTIDE SEQUENCE [LARGE SCALE GENOMIC DNA]</scope>
    <source>
        <strain evidence="6">Cs-k2</strain>
    </source>
</reference>
<dbReference type="SUPFAM" id="SSF57667">
    <property type="entry name" value="beta-beta-alpha zinc fingers"/>
    <property type="match status" value="2"/>
</dbReference>
<dbReference type="InterPro" id="IPR013087">
    <property type="entry name" value="Znf_C2H2_type"/>
</dbReference>
<evidence type="ECO:0000313" key="7">
    <source>
        <dbReference type="Proteomes" id="UP000286415"/>
    </source>
</evidence>
<feature type="region of interest" description="Disordered" evidence="4">
    <location>
        <begin position="428"/>
        <end position="465"/>
    </location>
</feature>